<evidence type="ECO:0000256" key="7">
    <source>
        <dbReference type="ARBA" id="ARBA00049164"/>
    </source>
</evidence>
<dbReference type="GO" id="GO:0004022">
    <property type="term" value="F:alcohol dehydrogenase (NAD+) activity"/>
    <property type="evidence" value="ECO:0007669"/>
    <property type="project" value="UniProtKB-EC"/>
</dbReference>
<dbReference type="InterPro" id="IPR020843">
    <property type="entry name" value="ER"/>
</dbReference>
<feature type="domain" description="Enoyl reductase (ER)" evidence="10">
    <location>
        <begin position="15"/>
        <end position="339"/>
    </location>
</feature>
<reference evidence="11 12" key="1">
    <citation type="submission" date="2019-03" db="EMBL/GenBank/DDBJ databases">
        <title>Draft genome sequences of novel Actinobacteria.</title>
        <authorList>
            <person name="Sahin N."/>
            <person name="Ay H."/>
            <person name="Saygin H."/>
        </authorList>
    </citation>
    <scope>NUCLEOTIDE SEQUENCE [LARGE SCALE GENOMIC DNA]</scope>
    <source>
        <strain evidence="11 12">5K548</strain>
    </source>
</reference>
<dbReference type="SMART" id="SM00829">
    <property type="entry name" value="PKS_ER"/>
    <property type="match status" value="1"/>
</dbReference>
<evidence type="ECO:0000256" key="8">
    <source>
        <dbReference type="ARBA" id="ARBA00049243"/>
    </source>
</evidence>
<dbReference type="EMBL" id="SMLA01000025">
    <property type="protein sequence ID" value="TDD87071.1"/>
    <property type="molecule type" value="Genomic_DNA"/>
</dbReference>
<dbReference type="InterPro" id="IPR002328">
    <property type="entry name" value="ADH_Zn_CS"/>
</dbReference>
<evidence type="ECO:0000313" key="12">
    <source>
        <dbReference type="Proteomes" id="UP000294723"/>
    </source>
</evidence>
<evidence type="ECO:0000256" key="4">
    <source>
        <dbReference type="ARBA" id="ARBA00022723"/>
    </source>
</evidence>
<keyword evidence="6" id="KW-0560">Oxidoreductase</keyword>
<evidence type="ECO:0000256" key="9">
    <source>
        <dbReference type="RuleBase" id="RU361277"/>
    </source>
</evidence>
<comment type="catalytic activity">
    <reaction evidence="8">
        <text>a primary alcohol + NAD(+) = an aldehyde + NADH + H(+)</text>
        <dbReference type="Rhea" id="RHEA:10736"/>
        <dbReference type="ChEBI" id="CHEBI:15378"/>
        <dbReference type="ChEBI" id="CHEBI:15734"/>
        <dbReference type="ChEBI" id="CHEBI:17478"/>
        <dbReference type="ChEBI" id="CHEBI:57540"/>
        <dbReference type="ChEBI" id="CHEBI:57945"/>
        <dbReference type="EC" id="1.1.1.1"/>
    </reaction>
</comment>
<dbReference type="InterPro" id="IPR011032">
    <property type="entry name" value="GroES-like_sf"/>
</dbReference>
<gene>
    <name evidence="11" type="ORF">E1202_17305</name>
</gene>
<protein>
    <recommendedName>
        <fullName evidence="3">alcohol dehydrogenase</fullName>
        <ecNumber evidence="3">1.1.1.1</ecNumber>
    </recommendedName>
</protein>
<evidence type="ECO:0000256" key="1">
    <source>
        <dbReference type="ARBA" id="ARBA00001947"/>
    </source>
</evidence>
<dbReference type="GO" id="GO:0005737">
    <property type="term" value="C:cytoplasm"/>
    <property type="evidence" value="ECO:0007669"/>
    <property type="project" value="TreeGrafter"/>
</dbReference>
<keyword evidence="12" id="KW-1185">Reference proteome</keyword>
<dbReference type="EC" id="1.1.1.1" evidence="3"/>
<dbReference type="RefSeq" id="WP_132684195.1">
    <property type="nucleotide sequence ID" value="NZ_SMLA01000025.1"/>
</dbReference>
<keyword evidence="4 9" id="KW-0479">Metal-binding</keyword>
<dbReference type="PANTHER" id="PTHR42940:SF8">
    <property type="entry name" value="VACUOLAR PROTEIN SORTING-ASSOCIATED PROTEIN 11"/>
    <property type="match status" value="1"/>
</dbReference>
<dbReference type="AlphaFoldDB" id="A0A4R5BK85"/>
<dbReference type="InterPro" id="IPR036291">
    <property type="entry name" value="NAD(P)-bd_dom_sf"/>
</dbReference>
<sequence>MTDKKMRAWPLEKFGAPDVLAERAVDVPAPDRHEVLVQVAACGVCGQDVMRRAGKVDRLLGAVMGHEIAGTVVRVGADVTRFAAGDRVACMQRRACRSCPACLRGEEVLCETGVLYGEALDGGYAEYCLIDELSLARIPDAVTFDAAAIAACAIGTGYHALRLANTQAGQRVLITGAGGGVGIHAAQLARGMGAEVVAVTSTPAKADLLTGYADEVLVLEEGRFAQQVRDQTIQPDVVLDLSARHTLPESLRAVRRGGAVMIVGNLDGGMVEILPGAFITREIRLVGSKACSLLELEDCLRFIERGVVTPVINDVMPLGQAAAAHHRLAARTALGRIVLRP</sequence>
<dbReference type="GO" id="GO:0008270">
    <property type="term" value="F:zinc ion binding"/>
    <property type="evidence" value="ECO:0007669"/>
    <property type="project" value="InterPro"/>
</dbReference>
<comment type="similarity">
    <text evidence="2 9">Belongs to the zinc-containing alcohol dehydrogenase family.</text>
</comment>
<accession>A0A4R5BK85</accession>
<comment type="catalytic activity">
    <reaction evidence="7">
        <text>a secondary alcohol + NAD(+) = a ketone + NADH + H(+)</text>
        <dbReference type="Rhea" id="RHEA:10740"/>
        <dbReference type="ChEBI" id="CHEBI:15378"/>
        <dbReference type="ChEBI" id="CHEBI:17087"/>
        <dbReference type="ChEBI" id="CHEBI:35681"/>
        <dbReference type="ChEBI" id="CHEBI:57540"/>
        <dbReference type="ChEBI" id="CHEBI:57945"/>
        <dbReference type="EC" id="1.1.1.1"/>
    </reaction>
</comment>
<proteinExistence type="inferred from homology"/>
<dbReference type="PROSITE" id="PS01162">
    <property type="entry name" value="QOR_ZETA_CRYSTAL"/>
    <property type="match status" value="1"/>
</dbReference>
<dbReference type="Pfam" id="PF08240">
    <property type="entry name" value="ADH_N"/>
    <property type="match status" value="1"/>
</dbReference>
<evidence type="ECO:0000259" key="10">
    <source>
        <dbReference type="SMART" id="SM00829"/>
    </source>
</evidence>
<comment type="cofactor">
    <cofactor evidence="1 9">
        <name>Zn(2+)</name>
        <dbReference type="ChEBI" id="CHEBI:29105"/>
    </cofactor>
</comment>
<evidence type="ECO:0000256" key="5">
    <source>
        <dbReference type="ARBA" id="ARBA00022833"/>
    </source>
</evidence>
<name>A0A4R5BK85_9PSEU</name>
<dbReference type="Gene3D" id="3.90.180.10">
    <property type="entry name" value="Medium-chain alcohol dehydrogenases, catalytic domain"/>
    <property type="match status" value="1"/>
</dbReference>
<dbReference type="PANTHER" id="PTHR42940">
    <property type="entry name" value="ALCOHOL DEHYDROGENASE 1-RELATED"/>
    <property type="match status" value="1"/>
</dbReference>
<organism evidence="11 12">
    <name type="scientific">Saccharopolyspora karakumensis</name>
    <dbReference type="NCBI Taxonomy" id="2530386"/>
    <lineage>
        <taxon>Bacteria</taxon>
        <taxon>Bacillati</taxon>
        <taxon>Actinomycetota</taxon>
        <taxon>Actinomycetes</taxon>
        <taxon>Pseudonocardiales</taxon>
        <taxon>Pseudonocardiaceae</taxon>
        <taxon>Saccharopolyspora</taxon>
    </lineage>
</organism>
<dbReference type="SUPFAM" id="SSF51735">
    <property type="entry name" value="NAD(P)-binding Rossmann-fold domains"/>
    <property type="match status" value="1"/>
</dbReference>
<dbReference type="Proteomes" id="UP000294723">
    <property type="component" value="Unassembled WGS sequence"/>
</dbReference>
<dbReference type="PROSITE" id="PS00059">
    <property type="entry name" value="ADH_ZINC"/>
    <property type="match status" value="1"/>
</dbReference>
<evidence type="ECO:0000313" key="11">
    <source>
        <dbReference type="EMBL" id="TDD87071.1"/>
    </source>
</evidence>
<evidence type="ECO:0000256" key="6">
    <source>
        <dbReference type="ARBA" id="ARBA00023002"/>
    </source>
</evidence>
<comment type="caution">
    <text evidence="11">The sequence shown here is derived from an EMBL/GenBank/DDBJ whole genome shotgun (WGS) entry which is preliminary data.</text>
</comment>
<keyword evidence="5 9" id="KW-0862">Zinc</keyword>
<dbReference type="InterPro" id="IPR002364">
    <property type="entry name" value="Quin_OxRdtase/zeta-crystal_CS"/>
</dbReference>
<dbReference type="Pfam" id="PF00107">
    <property type="entry name" value="ADH_zinc_N"/>
    <property type="match status" value="1"/>
</dbReference>
<dbReference type="InterPro" id="IPR013149">
    <property type="entry name" value="ADH-like_C"/>
</dbReference>
<evidence type="ECO:0000256" key="2">
    <source>
        <dbReference type="ARBA" id="ARBA00008072"/>
    </source>
</evidence>
<dbReference type="InterPro" id="IPR013154">
    <property type="entry name" value="ADH-like_N"/>
</dbReference>
<evidence type="ECO:0000256" key="3">
    <source>
        <dbReference type="ARBA" id="ARBA00013190"/>
    </source>
</evidence>
<dbReference type="SUPFAM" id="SSF50129">
    <property type="entry name" value="GroES-like"/>
    <property type="match status" value="1"/>
</dbReference>